<accession>W2RSF8</accession>
<dbReference type="InterPro" id="IPR019083">
    <property type="entry name" value="SAM_Ribosomal_mS41"/>
</dbReference>
<organism evidence="7 8">
    <name type="scientific">Cyphellophora europaea (strain CBS 101466)</name>
    <name type="common">Phialophora europaea</name>
    <dbReference type="NCBI Taxonomy" id="1220924"/>
    <lineage>
        <taxon>Eukaryota</taxon>
        <taxon>Fungi</taxon>
        <taxon>Dikarya</taxon>
        <taxon>Ascomycota</taxon>
        <taxon>Pezizomycotina</taxon>
        <taxon>Eurotiomycetes</taxon>
        <taxon>Chaetothyriomycetidae</taxon>
        <taxon>Chaetothyriales</taxon>
        <taxon>Cyphellophoraceae</taxon>
        <taxon>Cyphellophora</taxon>
    </lineage>
</organism>
<dbReference type="STRING" id="1220924.W2RSF8"/>
<dbReference type="VEuPathDB" id="FungiDB:HMPREF1541_06720"/>
<dbReference type="AlphaFoldDB" id="W2RSF8"/>
<dbReference type="HOGENOM" id="CLU_087049_0_0_1"/>
<name>W2RSF8_CYPE1</name>
<dbReference type="Proteomes" id="UP000030752">
    <property type="component" value="Unassembled WGS sequence"/>
</dbReference>
<keyword evidence="3" id="KW-0496">Mitochondrion</keyword>
<feature type="compositionally biased region" description="Polar residues" evidence="5">
    <location>
        <begin position="36"/>
        <end position="51"/>
    </location>
</feature>
<dbReference type="GO" id="GO:0005739">
    <property type="term" value="C:mitochondrion"/>
    <property type="evidence" value="ECO:0007669"/>
    <property type="project" value="UniProtKB-SubCell"/>
</dbReference>
<evidence type="ECO:0000256" key="2">
    <source>
        <dbReference type="ARBA" id="ARBA00010492"/>
    </source>
</evidence>
<dbReference type="EMBL" id="KB822722">
    <property type="protein sequence ID" value="ETN38683.1"/>
    <property type="molecule type" value="Genomic_DNA"/>
</dbReference>
<dbReference type="eggNOG" id="ENOG502SCMV">
    <property type="taxonomic scope" value="Eukaryota"/>
</dbReference>
<proteinExistence type="inferred from homology"/>
<reference evidence="7 8" key="1">
    <citation type="submission" date="2013-03" db="EMBL/GenBank/DDBJ databases">
        <title>The Genome Sequence of Phialophora europaea CBS 101466.</title>
        <authorList>
            <consortium name="The Broad Institute Genomics Platform"/>
            <person name="Cuomo C."/>
            <person name="de Hoog S."/>
            <person name="Gorbushina A."/>
            <person name="Walker B."/>
            <person name="Young S.K."/>
            <person name="Zeng Q."/>
            <person name="Gargeya S."/>
            <person name="Fitzgerald M."/>
            <person name="Haas B."/>
            <person name="Abouelleil A."/>
            <person name="Allen A.W."/>
            <person name="Alvarado L."/>
            <person name="Arachchi H.M."/>
            <person name="Berlin A.M."/>
            <person name="Chapman S.B."/>
            <person name="Gainer-Dewar J."/>
            <person name="Goldberg J."/>
            <person name="Griggs A."/>
            <person name="Gujja S."/>
            <person name="Hansen M."/>
            <person name="Howarth C."/>
            <person name="Imamovic A."/>
            <person name="Ireland A."/>
            <person name="Larimer J."/>
            <person name="McCowan C."/>
            <person name="Murphy C."/>
            <person name="Pearson M."/>
            <person name="Poon T.W."/>
            <person name="Priest M."/>
            <person name="Roberts A."/>
            <person name="Saif S."/>
            <person name="Shea T."/>
            <person name="Sisk P."/>
            <person name="Sykes S."/>
            <person name="Wortman J."/>
            <person name="Nusbaum C."/>
            <person name="Birren B."/>
        </authorList>
    </citation>
    <scope>NUCLEOTIDE SEQUENCE [LARGE SCALE GENOMIC DNA]</scope>
    <source>
        <strain evidence="7 8">CBS 101466</strain>
    </source>
</reference>
<dbReference type="SMART" id="SM01238">
    <property type="entry name" value="IGR"/>
    <property type="match status" value="1"/>
</dbReference>
<gene>
    <name evidence="7" type="ORF">HMPREF1541_06720</name>
</gene>
<evidence type="ECO:0000256" key="1">
    <source>
        <dbReference type="ARBA" id="ARBA00004173"/>
    </source>
</evidence>
<evidence type="ECO:0000256" key="4">
    <source>
        <dbReference type="ARBA" id="ARBA00035129"/>
    </source>
</evidence>
<dbReference type="OrthoDB" id="18595at2759"/>
<dbReference type="InParanoid" id="W2RSF8"/>
<evidence type="ECO:0000313" key="8">
    <source>
        <dbReference type="Proteomes" id="UP000030752"/>
    </source>
</evidence>
<sequence length="274" mass="30142">MALRRPTTLLTSSTPLFSTRTPFVCASCTLRHARSATTDATDSPVESTLSPAQAARVPKPTPFVPDPQTFLTLIGRSLSSHANKFSSWEELFTLSSAQMKAKGLDPPRTRKYLLRWREKFRRGDYGIGGDLKYVKDGIAELRVVDVPSLAAKTNAGTSQTQGVAQEEAFASTSHTPGFTKLVLNVPIGMKTYKLEQGQSTKDLKKPQGVTLKEGHIIAGSYVMPMKGSDGSAAMIKVTEGMWEDRRGHKVHGGERRRAETLHKMRVAESRKARR</sequence>
<feature type="region of interest" description="Disordered" evidence="5">
    <location>
        <begin position="246"/>
        <end position="274"/>
    </location>
</feature>
<dbReference type="InterPro" id="IPR039603">
    <property type="entry name" value="Ribosomal_mS41"/>
</dbReference>
<dbReference type="RefSeq" id="XP_008719272.1">
    <property type="nucleotide sequence ID" value="XM_008721050.1"/>
</dbReference>
<protein>
    <recommendedName>
        <fullName evidence="4">Small ribosomal subunit protein mS41</fullName>
    </recommendedName>
</protein>
<evidence type="ECO:0000256" key="5">
    <source>
        <dbReference type="SAM" id="MobiDB-lite"/>
    </source>
</evidence>
<evidence type="ECO:0000313" key="7">
    <source>
        <dbReference type="EMBL" id="ETN38683.1"/>
    </source>
</evidence>
<comment type="similarity">
    <text evidence="2">Belongs to the mitochondrion-specific ribosomal protein mS41 family.</text>
</comment>
<feature type="domain" description="Small ribosomal subunit protein mS41 SAM" evidence="6">
    <location>
        <begin position="67"/>
        <end position="123"/>
    </location>
</feature>
<dbReference type="Pfam" id="PF09597">
    <property type="entry name" value="SAM_Ribosomal_mS41"/>
    <property type="match status" value="1"/>
</dbReference>
<dbReference type="GeneID" id="19974059"/>
<comment type="subcellular location">
    <subcellularLocation>
        <location evidence="1">Mitochondrion</location>
    </subcellularLocation>
</comment>
<evidence type="ECO:0000259" key="6">
    <source>
        <dbReference type="SMART" id="SM01238"/>
    </source>
</evidence>
<dbReference type="PANTHER" id="PTHR28235:SF1">
    <property type="entry name" value="SMALL RIBOSOMAL SUBUNIT PROTEIN MS41"/>
    <property type="match status" value="1"/>
</dbReference>
<evidence type="ECO:0000256" key="3">
    <source>
        <dbReference type="ARBA" id="ARBA00023128"/>
    </source>
</evidence>
<feature type="region of interest" description="Disordered" evidence="5">
    <location>
        <begin position="36"/>
        <end position="61"/>
    </location>
</feature>
<keyword evidence="8" id="KW-1185">Reference proteome</keyword>
<dbReference type="PANTHER" id="PTHR28235">
    <property type="entry name" value="PROTEIN FYV4, MITOCHONDRIAL"/>
    <property type="match status" value="1"/>
</dbReference>